<evidence type="ECO:0000313" key="1">
    <source>
        <dbReference type="EMBL" id="KIO02864.1"/>
    </source>
</evidence>
<dbReference type="Proteomes" id="UP000054217">
    <property type="component" value="Unassembled WGS sequence"/>
</dbReference>
<organism evidence="1 2">
    <name type="scientific">Pisolithus tinctorius Marx 270</name>
    <dbReference type="NCBI Taxonomy" id="870435"/>
    <lineage>
        <taxon>Eukaryota</taxon>
        <taxon>Fungi</taxon>
        <taxon>Dikarya</taxon>
        <taxon>Basidiomycota</taxon>
        <taxon>Agaricomycotina</taxon>
        <taxon>Agaricomycetes</taxon>
        <taxon>Agaricomycetidae</taxon>
        <taxon>Boletales</taxon>
        <taxon>Sclerodermatineae</taxon>
        <taxon>Pisolithaceae</taxon>
        <taxon>Pisolithus</taxon>
    </lineage>
</organism>
<evidence type="ECO:0000313" key="2">
    <source>
        <dbReference type="Proteomes" id="UP000054217"/>
    </source>
</evidence>
<sequence>MNLRGTGVKRCLSYVREGRVVLHVVVGGHCQMLRVVGVKATNRIELCRTQASLLNNRLLCTLNHLHACMRLLPLLRAPSCV</sequence>
<proteinExistence type="predicted"/>
<dbReference type="AlphaFoldDB" id="A0A0C3P6A0"/>
<protein>
    <submittedName>
        <fullName evidence="1">Uncharacterized protein</fullName>
    </submittedName>
</protein>
<dbReference type="HOGENOM" id="CLU_2574841_0_0_1"/>
<dbReference type="EMBL" id="KN831979">
    <property type="protein sequence ID" value="KIO02864.1"/>
    <property type="molecule type" value="Genomic_DNA"/>
</dbReference>
<name>A0A0C3P6A0_PISTI</name>
<keyword evidence="2" id="KW-1185">Reference proteome</keyword>
<accession>A0A0C3P6A0</accession>
<gene>
    <name evidence="1" type="ORF">M404DRAFT_637334</name>
</gene>
<reference evidence="2" key="2">
    <citation type="submission" date="2015-01" db="EMBL/GenBank/DDBJ databases">
        <title>Evolutionary Origins and Diversification of the Mycorrhizal Mutualists.</title>
        <authorList>
            <consortium name="DOE Joint Genome Institute"/>
            <consortium name="Mycorrhizal Genomics Consortium"/>
            <person name="Kohler A."/>
            <person name="Kuo A."/>
            <person name="Nagy L.G."/>
            <person name="Floudas D."/>
            <person name="Copeland A."/>
            <person name="Barry K.W."/>
            <person name="Cichocki N."/>
            <person name="Veneault-Fourrey C."/>
            <person name="LaButti K."/>
            <person name="Lindquist E.A."/>
            <person name="Lipzen A."/>
            <person name="Lundell T."/>
            <person name="Morin E."/>
            <person name="Murat C."/>
            <person name="Riley R."/>
            <person name="Ohm R."/>
            <person name="Sun H."/>
            <person name="Tunlid A."/>
            <person name="Henrissat B."/>
            <person name="Grigoriev I.V."/>
            <person name="Hibbett D.S."/>
            <person name="Martin F."/>
        </authorList>
    </citation>
    <scope>NUCLEOTIDE SEQUENCE [LARGE SCALE GENOMIC DNA]</scope>
    <source>
        <strain evidence="2">Marx 270</strain>
    </source>
</reference>
<dbReference type="InParanoid" id="A0A0C3P6A0"/>
<reference evidence="1 2" key="1">
    <citation type="submission" date="2014-04" db="EMBL/GenBank/DDBJ databases">
        <authorList>
            <consortium name="DOE Joint Genome Institute"/>
            <person name="Kuo A."/>
            <person name="Kohler A."/>
            <person name="Costa M.D."/>
            <person name="Nagy L.G."/>
            <person name="Floudas D."/>
            <person name="Copeland A."/>
            <person name="Barry K.W."/>
            <person name="Cichocki N."/>
            <person name="Veneault-Fourrey C."/>
            <person name="LaButti K."/>
            <person name="Lindquist E.A."/>
            <person name="Lipzen A."/>
            <person name="Lundell T."/>
            <person name="Morin E."/>
            <person name="Murat C."/>
            <person name="Sun H."/>
            <person name="Tunlid A."/>
            <person name="Henrissat B."/>
            <person name="Grigoriev I.V."/>
            <person name="Hibbett D.S."/>
            <person name="Martin F."/>
            <person name="Nordberg H.P."/>
            <person name="Cantor M.N."/>
            <person name="Hua S.X."/>
        </authorList>
    </citation>
    <scope>NUCLEOTIDE SEQUENCE [LARGE SCALE GENOMIC DNA]</scope>
    <source>
        <strain evidence="1 2">Marx 270</strain>
    </source>
</reference>